<dbReference type="GO" id="GO:0006417">
    <property type="term" value="P:regulation of translation"/>
    <property type="evidence" value="ECO:0007669"/>
    <property type="project" value="TreeGrafter"/>
</dbReference>
<dbReference type="GO" id="GO:0005730">
    <property type="term" value="C:nucleolus"/>
    <property type="evidence" value="ECO:0007669"/>
    <property type="project" value="TreeGrafter"/>
</dbReference>
<keyword evidence="7" id="KW-1185">Reference proteome</keyword>
<dbReference type="OMA" id="NMAAQFI"/>
<dbReference type="InterPro" id="IPR011989">
    <property type="entry name" value="ARM-like"/>
</dbReference>
<feature type="domain" description="PUM-HD" evidence="5">
    <location>
        <begin position="200"/>
        <end position="575"/>
    </location>
</feature>
<sequence length="715" mass="80716">QEAKCIFVVASVTRQGNLFLSLHVDIPSNINMPSAIPNKRKFLSKPSDPHSSEKKIKVNTSKVSKVTFPGSTKSDKKYELKMKKLHKRQIEQTDEKLNVEEGLEEANDLNLDDDEDVLDQLEESISNTNDFTRAIESGKNINEGEEGHGSAEKDTAAVSMRATDQTIEEKAEASRRAHAAQKQLAKERRALKSNAEIIAKAKYLWEQVRRRTIPGNKRQKLIEQLNETVKGQVQSIVCKHDASRIIQTLVKYSNKSQRNSIAGELKTNYVDLSKSLYGKFLVVKLLHHGTVETKQMILGELEKNILKLIRHKEASYILEEAFRDYTNSKQKNSILQDFYGPEFAVFKKIDGPRSLDDILKVNPEKREHIIRNIRENLAPIFDKGVIGFTLVHRLLFDYMTHANRAEAEASSSLILEQIPEIVHTKQGCDAAMLLFAYASPKNRKIIIKACKPYIVRMAEDEFGHMFLITILDILDDTVLSSKSIISELETKLEELCMSKYGRKVILYLLVGPSPRYFFKQNLSTLEKCHEIRKDTSKKDACVRKKELLSKISPSLLEFVKNNLKFLVRNSLACQVVMEVVLNAEANPSSILNSLAELASGDPAESQHVVHLSYACRLYKTLVQGGHFNSEGKGFETMKDLGFGNKLMDSILAHIEAWAEGDGAFTVLALLESSNVDSMKKNEIVSILNTHLDRLKNVAKQPEKKGTKLVVELLKK</sequence>
<evidence type="ECO:0000259" key="5">
    <source>
        <dbReference type="PROSITE" id="PS50303"/>
    </source>
</evidence>
<name>A0A1U7LW08_NEOID</name>
<dbReference type="PROSITE" id="PS50302">
    <property type="entry name" value="PUM"/>
    <property type="match status" value="2"/>
</dbReference>
<dbReference type="InterPro" id="IPR016024">
    <property type="entry name" value="ARM-type_fold"/>
</dbReference>
<dbReference type="InterPro" id="IPR001313">
    <property type="entry name" value="Pumilio_RNA-bd_rpt"/>
</dbReference>
<accession>A0A1U7LW08</accession>
<dbReference type="InterPro" id="IPR033133">
    <property type="entry name" value="PUM-HD"/>
</dbReference>
<dbReference type="PANTHER" id="PTHR13389:SF0">
    <property type="entry name" value="PUMILIO HOMOLOG 3"/>
    <property type="match status" value="1"/>
</dbReference>
<feature type="region of interest" description="Disordered" evidence="4">
    <location>
        <begin position="41"/>
        <end position="60"/>
    </location>
</feature>
<dbReference type="PROSITE" id="PS50303">
    <property type="entry name" value="PUM_HD"/>
    <property type="match status" value="1"/>
</dbReference>
<dbReference type="STRING" id="1198029.A0A1U7LW08"/>
<feature type="repeat" description="Pumilio" evidence="3">
    <location>
        <begin position="300"/>
        <end position="336"/>
    </location>
</feature>
<dbReference type="OrthoDB" id="497380at2759"/>
<dbReference type="Gene3D" id="1.25.10.10">
    <property type="entry name" value="Leucine-rich Repeat Variant"/>
    <property type="match status" value="1"/>
</dbReference>
<protein>
    <submittedName>
        <fullName evidence="6">Pumilio y domain family member 6</fullName>
    </submittedName>
</protein>
<evidence type="ECO:0000313" key="7">
    <source>
        <dbReference type="Proteomes" id="UP000186594"/>
    </source>
</evidence>
<evidence type="ECO:0000313" key="6">
    <source>
        <dbReference type="EMBL" id="OLL26691.1"/>
    </source>
</evidence>
<dbReference type="SMART" id="SM00025">
    <property type="entry name" value="Pumilio"/>
    <property type="match status" value="6"/>
</dbReference>
<gene>
    <name evidence="6" type="ORF">NEOLI_000322</name>
</gene>
<dbReference type="AlphaFoldDB" id="A0A1U7LW08"/>
<keyword evidence="2" id="KW-0694">RNA-binding</keyword>
<dbReference type="SUPFAM" id="SSF48371">
    <property type="entry name" value="ARM repeat"/>
    <property type="match status" value="1"/>
</dbReference>
<dbReference type="PANTHER" id="PTHR13389">
    <property type="entry name" value="PUMILIO HOMOLOG 3"/>
    <property type="match status" value="1"/>
</dbReference>
<dbReference type="Proteomes" id="UP000186594">
    <property type="component" value="Unassembled WGS sequence"/>
</dbReference>
<feature type="compositionally biased region" description="Basic and acidic residues" evidence="4">
    <location>
        <begin position="47"/>
        <end position="56"/>
    </location>
</feature>
<dbReference type="Pfam" id="PF08144">
    <property type="entry name" value="CPL"/>
    <property type="match status" value="1"/>
</dbReference>
<evidence type="ECO:0000256" key="3">
    <source>
        <dbReference type="PROSITE-ProRule" id="PRU00317"/>
    </source>
</evidence>
<feature type="region of interest" description="Disordered" evidence="4">
    <location>
        <begin position="138"/>
        <end position="157"/>
    </location>
</feature>
<reference evidence="6 7" key="1">
    <citation type="submission" date="2016-04" db="EMBL/GenBank/DDBJ databases">
        <title>Evolutionary innovation and constraint leading to complex multicellularity in the Ascomycota.</title>
        <authorList>
            <person name="Cisse O."/>
            <person name="Nguyen A."/>
            <person name="Hewitt D.A."/>
            <person name="Jedd G."/>
            <person name="Stajich J.E."/>
        </authorList>
    </citation>
    <scope>NUCLEOTIDE SEQUENCE [LARGE SCALE GENOMIC DNA]</scope>
    <source>
        <strain evidence="6 7">DAH-3</strain>
    </source>
</reference>
<evidence type="ECO:0000256" key="1">
    <source>
        <dbReference type="ARBA" id="ARBA00022737"/>
    </source>
</evidence>
<evidence type="ECO:0000256" key="2">
    <source>
        <dbReference type="ARBA" id="ARBA00022884"/>
    </source>
</evidence>
<evidence type="ECO:0000256" key="4">
    <source>
        <dbReference type="SAM" id="MobiDB-lite"/>
    </source>
</evidence>
<proteinExistence type="predicted"/>
<keyword evidence="1" id="KW-0677">Repeat</keyword>
<dbReference type="GO" id="GO:0003729">
    <property type="term" value="F:mRNA binding"/>
    <property type="evidence" value="ECO:0007669"/>
    <property type="project" value="TreeGrafter"/>
</dbReference>
<comment type="caution">
    <text evidence="6">The sequence shown here is derived from an EMBL/GenBank/DDBJ whole genome shotgun (WGS) entry which is preliminary data.</text>
</comment>
<feature type="non-terminal residue" evidence="6">
    <location>
        <position position="1"/>
    </location>
</feature>
<feature type="compositionally biased region" description="Basic and acidic residues" evidence="4">
    <location>
        <begin position="145"/>
        <end position="155"/>
    </location>
</feature>
<dbReference type="InterPro" id="IPR040059">
    <property type="entry name" value="PUM3"/>
</dbReference>
<dbReference type="InterPro" id="IPR012959">
    <property type="entry name" value="CPL_dom"/>
</dbReference>
<organism evidence="6 7">
    <name type="scientific">Neolecta irregularis (strain DAH-3)</name>
    <dbReference type="NCBI Taxonomy" id="1198029"/>
    <lineage>
        <taxon>Eukaryota</taxon>
        <taxon>Fungi</taxon>
        <taxon>Dikarya</taxon>
        <taxon>Ascomycota</taxon>
        <taxon>Taphrinomycotina</taxon>
        <taxon>Neolectales</taxon>
        <taxon>Neolectaceae</taxon>
        <taxon>Neolecta</taxon>
    </lineage>
</organism>
<feature type="repeat" description="Pumilio" evidence="3">
    <location>
        <begin position="264"/>
        <end position="299"/>
    </location>
</feature>
<dbReference type="EMBL" id="LXFE01000152">
    <property type="protein sequence ID" value="OLL26691.1"/>
    <property type="molecule type" value="Genomic_DNA"/>
</dbReference>